<sequence>MDEFSFEDVSELGNGLQNEKNSNQNYQSHFVPITFEEKGNKQTMSKHTSFSLSKKSSFNGLLNFKERKLDPYKKYSTNINDYELISDIGGVDDISFLYLAKQKSTGEIIALKYTDLSLSPNFEFMQELIKTSHNCAMLRHNNILPYFLTFEENDRLWTVTLPMECGSCRSIMKNSFSEGFSESVVATILKEILKAMSYLHGKHLIHNDVQADNILIDYNGEIKMTGLRQLINLQQDGWVQSAAFLQVGDNIEWAAPEVMAQNANYCEKADIYSLGITALELAFNKTPFDNWPPLKILCSKLLYPCPAVKAPGKVFSHSFYDLVLRCVHRQPTKRPTVIELLEHPFIQRHAKGPQLIRDTVVKKLAKKL</sequence>
<dbReference type="GO" id="GO:1902554">
    <property type="term" value="C:serine/threonine protein kinase complex"/>
    <property type="evidence" value="ECO:0007669"/>
    <property type="project" value="TreeGrafter"/>
</dbReference>
<dbReference type="PANTHER" id="PTHR48014:SF21">
    <property type="entry name" value="SERINE_THREONINE-PROTEIN KINASE FRAY2"/>
    <property type="match status" value="1"/>
</dbReference>
<reference evidence="3" key="1">
    <citation type="submission" date="2020-05" db="EMBL/GenBank/DDBJ databases">
        <title>Phylogenomic resolution of chytrid fungi.</title>
        <authorList>
            <person name="Stajich J.E."/>
            <person name="Amses K."/>
            <person name="Simmons R."/>
            <person name="Seto K."/>
            <person name="Myers J."/>
            <person name="Bonds A."/>
            <person name="Quandt C.A."/>
            <person name="Barry K."/>
            <person name="Liu P."/>
            <person name="Grigoriev I."/>
            <person name="Longcore J.E."/>
            <person name="James T.Y."/>
        </authorList>
    </citation>
    <scope>NUCLEOTIDE SEQUENCE</scope>
    <source>
        <strain evidence="3">JEL0476</strain>
    </source>
</reference>
<keyword evidence="4" id="KW-1185">Reference proteome</keyword>
<gene>
    <name evidence="3" type="ORF">HK099_008448</name>
</gene>
<evidence type="ECO:0000313" key="4">
    <source>
        <dbReference type="Proteomes" id="UP001211065"/>
    </source>
</evidence>
<dbReference type="InterPro" id="IPR047173">
    <property type="entry name" value="STRAD_A/B-like"/>
</dbReference>
<dbReference type="PANTHER" id="PTHR48014">
    <property type="entry name" value="SERINE/THREONINE-PROTEIN KINASE FRAY2"/>
    <property type="match status" value="1"/>
</dbReference>
<dbReference type="Gene3D" id="3.30.200.20">
    <property type="entry name" value="Phosphorylase Kinase, domain 1"/>
    <property type="match status" value="1"/>
</dbReference>
<dbReference type="Proteomes" id="UP001211065">
    <property type="component" value="Unassembled WGS sequence"/>
</dbReference>
<dbReference type="AlphaFoldDB" id="A0AAD5U8E9"/>
<comment type="caution">
    <text evidence="3">The sequence shown here is derived from an EMBL/GenBank/DDBJ whole genome shotgun (WGS) entry which is preliminary data.</text>
</comment>
<dbReference type="GO" id="GO:0004672">
    <property type="term" value="F:protein kinase activity"/>
    <property type="evidence" value="ECO:0007669"/>
    <property type="project" value="InterPro"/>
</dbReference>
<dbReference type="PROSITE" id="PS50011">
    <property type="entry name" value="PROTEIN_KINASE_DOM"/>
    <property type="match status" value="1"/>
</dbReference>
<organism evidence="3 4">
    <name type="scientific">Clydaea vesicula</name>
    <dbReference type="NCBI Taxonomy" id="447962"/>
    <lineage>
        <taxon>Eukaryota</taxon>
        <taxon>Fungi</taxon>
        <taxon>Fungi incertae sedis</taxon>
        <taxon>Chytridiomycota</taxon>
        <taxon>Chytridiomycota incertae sedis</taxon>
        <taxon>Chytridiomycetes</taxon>
        <taxon>Lobulomycetales</taxon>
        <taxon>Lobulomycetaceae</taxon>
        <taxon>Clydaea</taxon>
    </lineage>
</organism>
<dbReference type="EMBL" id="JADGJW010000093">
    <property type="protein sequence ID" value="KAJ3224428.1"/>
    <property type="molecule type" value="Genomic_DNA"/>
</dbReference>
<dbReference type="SUPFAM" id="SSF56112">
    <property type="entry name" value="Protein kinase-like (PK-like)"/>
    <property type="match status" value="1"/>
</dbReference>
<accession>A0AAD5U8E9</accession>
<evidence type="ECO:0000313" key="3">
    <source>
        <dbReference type="EMBL" id="KAJ3224428.1"/>
    </source>
</evidence>
<protein>
    <recommendedName>
        <fullName evidence="2">Protein kinase domain-containing protein</fullName>
    </recommendedName>
</protein>
<evidence type="ECO:0000259" key="2">
    <source>
        <dbReference type="PROSITE" id="PS50011"/>
    </source>
</evidence>
<evidence type="ECO:0000256" key="1">
    <source>
        <dbReference type="ARBA" id="ARBA00008874"/>
    </source>
</evidence>
<dbReference type="GO" id="GO:0005524">
    <property type="term" value="F:ATP binding"/>
    <property type="evidence" value="ECO:0007669"/>
    <property type="project" value="InterPro"/>
</dbReference>
<proteinExistence type="inferred from homology"/>
<comment type="similarity">
    <text evidence="1">Belongs to the protein kinase superfamily. STE Ser/Thr protein kinase family. STE20 subfamily.</text>
</comment>
<dbReference type="Pfam" id="PF00069">
    <property type="entry name" value="Pkinase"/>
    <property type="match status" value="1"/>
</dbReference>
<dbReference type="GO" id="GO:0006611">
    <property type="term" value="P:protein export from nucleus"/>
    <property type="evidence" value="ECO:0007669"/>
    <property type="project" value="TreeGrafter"/>
</dbReference>
<dbReference type="InterPro" id="IPR000719">
    <property type="entry name" value="Prot_kinase_dom"/>
</dbReference>
<dbReference type="Gene3D" id="1.10.510.10">
    <property type="entry name" value="Transferase(Phosphotransferase) domain 1"/>
    <property type="match status" value="1"/>
</dbReference>
<dbReference type="InterPro" id="IPR011009">
    <property type="entry name" value="Kinase-like_dom_sf"/>
</dbReference>
<dbReference type="GO" id="GO:0043539">
    <property type="term" value="F:protein serine/threonine kinase activator activity"/>
    <property type="evidence" value="ECO:0007669"/>
    <property type="project" value="InterPro"/>
</dbReference>
<name>A0AAD5U8E9_9FUNG</name>
<feature type="domain" description="Protein kinase" evidence="2">
    <location>
        <begin position="83"/>
        <end position="346"/>
    </location>
</feature>